<dbReference type="Pfam" id="PF00842">
    <property type="entry name" value="Ala_racemase_C"/>
    <property type="match status" value="1"/>
</dbReference>
<evidence type="ECO:0000313" key="6">
    <source>
        <dbReference type="Proteomes" id="UP001291912"/>
    </source>
</evidence>
<evidence type="ECO:0000256" key="2">
    <source>
        <dbReference type="ARBA" id="ARBA00022898"/>
    </source>
</evidence>
<organism evidence="5 6">
    <name type="scientific">Microbacterium aquimaris</name>
    <dbReference type="NCBI Taxonomy" id="459816"/>
    <lineage>
        <taxon>Bacteria</taxon>
        <taxon>Bacillati</taxon>
        <taxon>Actinomycetota</taxon>
        <taxon>Actinomycetes</taxon>
        <taxon>Micrococcales</taxon>
        <taxon>Microbacteriaceae</taxon>
        <taxon>Microbacterium</taxon>
    </lineage>
</organism>
<accession>A0ABU5N6M9</accession>
<dbReference type="SUPFAM" id="SSF50621">
    <property type="entry name" value="Alanine racemase C-terminal domain-like"/>
    <property type="match status" value="1"/>
</dbReference>
<dbReference type="Gene3D" id="3.20.20.10">
    <property type="entry name" value="Alanine racemase"/>
    <property type="match status" value="1"/>
</dbReference>
<name>A0ABU5N6M9_9MICO</name>
<keyword evidence="2" id="KW-0663">Pyridoxal phosphate</keyword>
<dbReference type="PANTHER" id="PTHR30511:SF0">
    <property type="entry name" value="ALANINE RACEMASE, CATABOLIC-RELATED"/>
    <property type="match status" value="1"/>
</dbReference>
<dbReference type="RefSeq" id="WP_194425205.1">
    <property type="nucleotide sequence ID" value="NZ_BAAAPT010000001.1"/>
</dbReference>
<dbReference type="Gene3D" id="2.40.37.10">
    <property type="entry name" value="Lyase, Ornithine Decarboxylase, Chain A, domain 1"/>
    <property type="match status" value="1"/>
</dbReference>
<feature type="domain" description="Alanine racemase C-terminal" evidence="4">
    <location>
        <begin position="236"/>
        <end position="342"/>
    </location>
</feature>
<reference evidence="5 6" key="1">
    <citation type="submission" date="2023-10" db="EMBL/GenBank/DDBJ databases">
        <title>Microbacterium xanthum sp. nov., isolated from seaweed.</title>
        <authorList>
            <person name="Lee S.D."/>
        </authorList>
    </citation>
    <scope>NUCLEOTIDE SEQUENCE [LARGE SCALE GENOMIC DNA]</scope>
    <source>
        <strain evidence="5 6">KCTC 19124</strain>
    </source>
</reference>
<dbReference type="GO" id="GO:0008784">
    <property type="term" value="F:alanine racemase activity"/>
    <property type="evidence" value="ECO:0007669"/>
    <property type="project" value="UniProtKB-EC"/>
</dbReference>
<keyword evidence="6" id="KW-1185">Reference proteome</keyword>
<dbReference type="PRINTS" id="PR00992">
    <property type="entry name" value="ALARACEMASE"/>
</dbReference>
<dbReference type="PANTHER" id="PTHR30511">
    <property type="entry name" value="ALANINE RACEMASE"/>
    <property type="match status" value="1"/>
</dbReference>
<dbReference type="InterPro" id="IPR009006">
    <property type="entry name" value="Ala_racemase/Decarboxylase_C"/>
</dbReference>
<dbReference type="InterPro" id="IPR001608">
    <property type="entry name" value="Ala_racemase_N"/>
</dbReference>
<sequence length="348" mass="36858">MPARLEIDLDRLRANLATVRRTVAPADTLFVVKNNAYGHGLEVVAETAAAAGLTWFGSFDIDSGIRVRRAVGPQGRVFAWTTALDDESVVRAADADLDLGVGDRQYLERVIGVDRALRVHLKVDTGLRRNGVRPEHWRAFVERAAQAEASGHIRVVGLWTHIAETSDADDDDARALFVAAVETARAAGLAPRVRHLAASAAAFARPEFRDDLVRVGAFAYGIRSTGGPDLPGIGPVATLTAQVVDVTGGRATVDVGSLDGLPSALGGRVVVGTDAGPRKLVSVGVATSLIATYPDARVGDRVRVFGPGTHGEHSATTLAETIDTVGEELLVRLRPGLPRIYRGPVTPR</sequence>
<protein>
    <submittedName>
        <fullName evidence="5">Alanine racemase</fullName>
        <ecNumber evidence="5">5.1.1.1</ecNumber>
    </submittedName>
</protein>
<dbReference type="Pfam" id="PF01168">
    <property type="entry name" value="Ala_racemase_N"/>
    <property type="match status" value="1"/>
</dbReference>
<gene>
    <name evidence="5" type="ORF">R2Q92_07715</name>
</gene>
<dbReference type="EMBL" id="JAWJYN010000001">
    <property type="protein sequence ID" value="MDZ8161726.1"/>
    <property type="molecule type" value="Genomic_DNA"/>
</dbReference>
<comment type="caution">
    <text evidence="5">The sequence shown here is derived from an EMBL/GenBank/DDBJ whole genome shotgun (WGS) entry which is preliminary data.</text>
</comment>
<dbReference type="InterPro" id="IPR029066">
    <property type="entry name" value="PLP-binding_barrel"/>
</dbReference>
<dbReference type="Proteomes" id="UP001291912">
    <property type="component" value="Unassembled WGS sequence"/>
</dbReference>
<dbReference type="SMART" id="SM01005">
    <property type="entry name" value="Ala_racemase_C"/>
    <property type="match status" value="1"/>
</dbReference>
<evidence type="ECO:0000256" key="3">
    <source>
        <dbReference type="ARBA" id="ARBA00023235"/>
    </source>
</evidence>
<evidence type="ECO:0000256" key="1">
    <source>
        <dbReference type="ARBA" id="ARBA00001933"/>
    </source>
</evidence>
<evidence type="ECO:0000313" key="5">
    <source>
        <dbReference type="EMBL" id="MDZ8161726.1"/>
    </source>
</evidence>
<comment type="cofactor">
    <cofactor evidence="1">
        <name>pyridoxal 5'-phosphate</name>
        <dbReference type="ChEBI" id="CHEBI:597326"/>
    </cofactor>
</comment>
<dbReference type="EC" id="5.1.1.1" evidence="5"/>
<dbReference type="InterPro" id="IPR011079">
    <property type="entry name" value="Ala_racemase_C"/>
</dbReference>
<dbReference type="SUPFAM" id="SSF51419">
    <property type="entry name" value="PLP-binding barrel"/>
    <property type="match status" value="1"/>
</dbReference>
<evidence type="ECO:0000259" key="4">
    <source>
        <dbReference type="SMART" id="SM01005"/>
    </source>
</evidence>
<dbReference type="InterPro" id="IPR000821">
    <property type="entry name" value="Ala_racemase"/>
</dbReference>
<keyword evidence="3 5" id="KW-0413">Isomerase</keyword>
<proteinExistence type="predicted"/>